<dbReference type="PANTHER" id="PTHR44019:SF8">
    <property type="entry name" value="POC1 CENTRIOLAR PROTEIN HOMOLOG"/>
    <property type="match status" value="1"/>
</dbReference>
<keyword evidence="2" id="KW-0677">Repeat</keyword>
<evidence type="ECO:0000313" key="4">
    <source>
        <dbReference type="Proteomes" id="UP000700596"/>
    </source>
</evidence>
<dbReference type="InterPro" id="IPR050505">
    <property type="entry name" value="WDR55/POC1"/>
</dbReference>
<name>A0A9P9DXB4_9PLEO</name>
<dbReference type="PROSITE" id="PS50896">
    <property type="entry name" value="LISH"/>
    <property type="match status" value="1"/>
</dbReference>
<evidence type="ECO:0000256" key="2">
    <source>
        <dbReference type="ARBA" id="ARBA00022737"/>
    </source>
</evidence>
<dbReference type="PANTHER" id="PTHR44019">
    <property type="entry name" value="WD REPEAT-CONTAINING PROTEIN 55"/>
    <property type="match status" value="1"/>
</dbReference>
<gene>
    <name evidence="3" type="ORF">B0J11DRAFT_290981</name>
</gene>
<protein>
    <submittedName>
        <fullName evidence="3">Quinon protein alcohol dehydrogenase-like superfamily</fullName>
    </submittedName>
</protein>
<evidence type="ECO:0000256" key="1">
    <source>
        <dbReference type="ARBA" id="ARBA00022574"/>
    </source>
</evidence>
<proteinExistence type="predicted"/>
<dbReference type="InterPro" id="IPR006594">
    <property type="entry name" value="LisH"/>
</dbReference>
<keyword evidence="4" id="KW-1185">Reference proteome</keyword>
<dbReference type="EMBL" id="JAGMWT010000006">
    <property type="protein sequence ID" value="KAH7126983.1"/>
    <property type="molecule type" value="Genomic_DNA"/>
</dbReference>
<dbReference type="SUPFAM" id="SSF50998">
    <property type="entry name" value="Quinoprotein alcohol dehydrogenase-like"/>
    <property type="match status" value="1"/>
</dbReference>
<dbReference type="AlphaFoldDB" id="A0A9P9DXB4"/>
<dbReference type="InterPro" id="IPR001680">
    <property type="entry name" value="WD40_rpt"/>
</dbReference>
<evidence type="ECO:0000313" key="3">
    <source>
        <dbReference type="EMBL" id="KAH7126983.1"/>
    </source>
</evidence>
<dbReference type="SMART" id="SM00320">
    <property type="entry name" value="WD40"/>
    <property type="match status" value="4"/>
</dbReference>
<keyword evidence="1" id="KW-0853">WD repeat</keyword>
<sequence length="468" mass="51164">MLPSAAELVAYFLRMNGYTETLSSFLKEAGLSSEAGQGSSGITIEQILEEKRIFDLSLNFEKLGVAETHGWRTPAPSTPNVVSTSTNSNILSVHICHLSLSAGVEARSCVAVTTADRRLTLYDPSVSSMRELKSYTGFQDSPLLDLIVVDSTHLIAASMSGRLVIVNTITGSLVDERKDHKKYLVKLTHWAGSDSILIASAGWDSKVFFYRIPINHMGEPRLGEPIASITLPTIPETVMFLQAPEHSSPVLLLTRRDSTFLYYYHMEYSSSHFELLGKQNLAPHSNAWVAFSPSDVQLCPTDPTLVAVATSSTPHMKVLMVQLLIPPIPDNRLEIANDQLEDDALDSRPLTQSALARAELLVRDREDAAIKISVNTMAPQSKYSTPTLRWRPDGTGIYVNSDDGIIRGLDMATGKLKASLEGHEAGSKIRCLVAGPRKAGAHTSVSGERIGEYLISGGFDQRLILWTT</sequence>
<dbReference type="OrthoDB" id="1932312at2759"/>
<dbReference type="Gene3D" id="2.130.10.10">
    <property type="entry name" value="YVTN repeat-like/Quinoprotein amine dehydrogenase"/>
    <property type="match status" value="2"/>
</dbReference>
<comment type="caution">
    <text evidence="3">The sequence shown here is derived from an EMBL/GenBank/DDBJ whole genome shotgun (WGS) entry which is preliminary data.</text>
</comment>
<accession>A0A9P9DXB4</accession>
<dbReference type="InterPro" id="IPR015943">
    <property type="entry name" value="WD40/YVTN_repeat-like_dom_sf"/>
</dbReference>
<reference evidence="3" key="1">
    <citation type="journal article" date="2021" name="Nat. Commun.">
        <title>Genetic determinants of endophytism in the Arabidopsis root mycobiome.</title>
        <authorList>
            <person name="Mesny F."/>
            <person name="Miyauchi S."/>
            <person name="Thiergart T."/>
            <person name="Pickel B."/>
            <person name="Atanasova L."/>
            <person name="Karlsson M."/>
            <person name="Huettel B."/>
            <person name="Barry K.W."/>
            <person name="Haridas S."/>
            <person name="Chen C."/>
            <person name="Bauer D."/>
            <person name="Andreopoulos W."/>
            <person name="Pangilinan J."/>
            <person name="LaButti K."/>
            <person name="Riley R."/>
            <person name="Lipzen A."/>
            <person name="Clum A."/>
            <person name="Drula E."/>
            <person name="Henrissat B."/>
            <person name="Kohler A."/>
            <person name="Grigoriev I.V."/>
            <person name="Martin F.M."/>
            <person name="Hacquard S."/>
        </authorList>
    </citation>
    <scope>NUCLEOTIDE SEQUENCE</scope>
    <source>
        <strain evidence="3">MPI-CAGE-CH-0243</strain>
    </source>
</reference>
<dbReference type="Proteomes" id="UP000700596">
    <property type="component" value="Unassembled WGS sequence"/>
</dbReference>
<dbReference type="InterPro" id="IPR011047">
    <property type="entry name" value="Quinoprotein_ADH-like_sf"/>
</dbReference>
<organism evidence="3 4">
    <name type="scientific">Dendryphion nanum</name>
    <dbReference type="NCBI Taxonomy" id="256645"/>
    <lineage>
        <taxon>Eukaryota</taxon>
        <taxon>Fungi</taxon>
        <taxon>Dikarya</taxon>
        <taxon>Ascomycota</taxon>
        <taxon>Pezizomycotina</taxon>
        <taxon>Dothideomycetes</taxon>
        <taxon>Pleosporomycetidae</taxon>
        <taxon>Pleosporales</taxon>
        <taxon>Torulaceae</taxon>
        <taxon>Dendryphion</taxon>
    </lineage>
</organism>